<evidence type="ECO:0000256" key="5">
    <source>
        <dbReference type="ARBA" id="ARBA00023136"/>
    </source>
</evidence>
<dbReference type="RefSeq" id="WP_108952873.1">
    <property type="nucleotide sequence ID" value="NZ_BEVZ01000002.1"/>
</dbReference>
<keyword evidence="3 7" id="KW-0812">Transmembrane</keyword>
<dbReference type="InterPro" id="IPR036259">
    <property type="entry name" value="MFS_trans_sf"/>
</dbReference>
<protein>
    <submittedName>
        <fullName evidence="8">MFS transporter</fullName>
    </submittedName>
</protein>
<accession>A0ABV2YQF0</accession>
<feature type="transmembrane region" description="Helical" evidence="7">
    <location>
        <begin position="254"/>
        <end position="282"/>
    </location>
</feature>
<dbReference type="Proteomes" id="UP001550850">
    <property type="component" value="Unassembled WGS sequence"/>
</dbReference>
<feature type="transmembrane region" description="Helical" evidence="7">
    <location>
        <begin position="314"/>
        <end position="335"/>
    </location>
</feature>
<evidence type="ECO:0000313" key="8">
    <source>
        <dbReference type="EMBL" id="MEU3557967.1"/>
    </source>
</evidence>
<feature type="transmembrane region" description="Helical" evidence="7">
    <location>
        <begin position="289"/>
        <end position="308"/>
    </location>
</feature>
<evidence type="ECO:0000256" key="7">
    <source>
        <dbReference type="SAM" id="Phobius"/>
    </source>
</evidence>
<dbReference type="EMBL" id="JBEZUR010000077">
    <property type="protein sequence ID" value="MEU3557967.1"/>
    <property type="molecule type" value="Genomic_DNA"/>
</dbReference>
<evidence type="ECO:0000256" key="6">
    <source>
        <dbReference type="SAM" id="MobiDB-lite"/>
    </source>
</evidence>
<organism evidence="8 9">
    <name type="scientific">Streptomyces fragilis</name>
    <dbReference type="NCBI Taxonomy" id="67301"/>
    <lineage>
        <taxon>Bacteria</taxon>
        <taxon>Bacillati</taxon>
        <taxon>Actinomycetota</taxon>
        <taxon>Actinomycetes</taxon>
        <taxon>Kitasatosporales</taxon>
        <taxon>Streptomycetaceae</taxon>
        <taxon>Streptomyces</taxon>
    </lineage>
</organism>
<keyword evidence="5 7" id="KW-0472">Membrane</keyword>
<feature type="transmembrane region" description="Helical" evidence="7">
    <location>
        <begin position="347"/>
        <end position="367"/>
    </location>
</feature>
<dbReference type="CDD" id="cd06173">
    <property type="entry name" value="MFS_MefA_like"/>
    <property type="match status" value="1"/>
</dbReference>
<feature type="transmembrane region" description="Helical" evidence="7">
    <location>
        <begin position="142"/>
        <end position="164"/>
    </location>
</feature>
<feature type="transmembrane region" description="Helical" evidence="7">
    <location>
        <begin position="48"/>
        <end position="67"/>
    </location>
</feature>
<feature type="transmembrane region" description="Helical" evidence="7">
    <location>
        <begin position="379"/>
        <end position="398"/>
    </location>
</feature>
<feature type="transmembrane region" description="Helical" evidence="7">
    <location>
        <begin position="20"/>
        <end position="42"/>
    </location>
</feature>
<proteinExistence type="predicted"/>
<feature type="compositionally biased region" description="Low complexity" evidence="6">
    <location>
        <begin position="407"/>
        <end position="427"/>
    </location>
</feature>
<evidence type="ECO:0000256" key="4">
    <source>
        <dbReference type="ARBA" id="ARBA00022989"/>
    </source>
</evidence>
<keyword evidence="2" id="KW-1003">Cell membrane</keyword>
<keyword evidence="9" id="KW-1185">Reference proteome</keyword>
<dbReference type="PANTHER" id="PTHR23513">
    <property type="entry name" value="INTEGRAL MEMBRANE EFFLUX PROTEIN-RELATED"/>
    <property type="match status" value="1"/>
</dbReference>
<dbReference type="PANTHER" id="PTHR23513:SF11">
    <property type="entry name" value="STAPHYLOFERRIN A TRANSPORTER"/>
    <property type="match status" value="1"/>
</dbReference>
<dbReference type="Gene3D" id="1.20.1250.20">
    <property type="entry name" value="MFS general substrate transporter like domains"/>
    <property type="match status" value="1"/>
</dbReference>
<gene>
    <name evidence="8" type="ORF">AB0E65_27725</name>
</gene>
<feature type="transmembrane region" description="Helical" evidence="7">
    <location>
        <begin position="105"/>
        <end position="130"/>
    </location>
</feature>
<evidence type="ECO:0000256" key="3">
    <source>
        <dbReference type="ARBA" id="ARBA00022692"/>
    </source>
</evidence>
<reference evidence="8 9" key="1">
    <citation type="submission" date="2024-06" db="EMBL/GenBank/DDBJ databases">
        <title>The Natural Products Discovery Center: Release of the First 8490 Sequenced Strains for Exploring Actinobacteria Biosynthetic Diversity.</title>
        <authorList>
            <person name="Kalkreuter E."/>
            <person name="Kautsar S.A."/>
            <person name="Yang D."/>
            <person name="Bader C.D."/>
            <person name="Teijaro C.N."/>
            <person name="Fluegel L."/>
            <person name="Davis C.M."/>
            <person name="Simpson J.R."/>
            <person name="Lauterbach L."/>
            <person name="Steele A.D."/>
            <person name="Gui C."/>
            <person name="Meng S."/>
            <person name="Li G."/>
            <person name="Viehrig K."/>
            <person name="Ye F."/>
            <person name="Su P."/>
            <person name="Kiefer A.F."/>
            <person name="Nichols A."/>
            <person name="Cepeda A.J."/>
            <person name="Yan W."/>
            <person name="Fan B."/>
            <person name="Jiang Y."/>
            <person name="Adhikari A."/>
            <person name="Zheng C.-J."/>
            <person name="Schuster L."/>
            <person name="Cowan T.M."/>
            <person name="Smanski M.J."/>
            <person name="Chevrette M.G."/>
            <person name="De Carvalho L.P.S."/>
            <person name="Shen B."/>
        </authorList>
    </citation>
    <scope>NUCLEOTIDE SEQUENCE [LARGE SCALE GENOMIC DNA]</scope>
    <source>
        <strain evidence="8 9">NPDC038104</strain>
    </source>
</reference>
<sequence length="444" mass="44548">MTTTSDTPPRVDWPRISSLVAGQAAVQGGSYALLIAMSWTAVQLGGSGAVTLVTLAATLPRVLTLLFGGALTDVLGPRALLLPATGARVAVLAVGALVTMTTDTLWPLVAVALVEGTLLGLTGSASGVLLPRLAPEDQLGRANSLFSMVLRLAPIAGTPLGAWLVTVGELPAAMTVAAVCCAIWLLCAAHVTHGMARPEPVPGGPSLLRRSGDGFRLLASHPRLRWMFIACFCIDVAFLWPAEVGLPMRAHAEGWGVGAVALVLSAFSAGALASAAVGAALAHRIPAPAKLVVTGFGLAGGMAAMALVPSPAVLAGTACAVGLCSGLNGPALVTAYQQAVPQGRMGVAMSTFTLSGIGAAPLSLALFSTVSTQLGPTRTWLVCAGLVALSPIAVVLAFRSAEAPAEAPAEVPAGVPAEAPAMASAEAPRSDRTRTAPEPTATSV</sequence>
<dbReference type="SUPFAM" id="SSF103473">
    <property type="entry name" value="MFS general substrate transporter"/>
    <property type="match status" value="1"/>
</dbReference>
<comment type="caution">
    <text evidence="8">The sequence shown here is derived from an EMBL/GenBank/DDBJ whole genome shotgun (WGS) entry which is preliminary data.</text>
</comment>
<dbReference type="InterPro" id="IPR011701">
    <property type="entry name" value="MFS"/>
</dbReference>
<comment type="subcellular location">
    <subcellularLocation>
        <location evidence="1">Cell membrane</location>
        <topology evidence="1">Multi-pass membrane protein</topology>
    </subcellularLocation>
</comment>
<feature type="transmembrane region" description="Helical" evidence="7">
    <location>
        <begin position="224"/>
        <end position="242"/>
    </location>
</feature>
<keyword evidence="4 7" id="KW-1133">Transmembrane helix</keyword>
<evidence type="ECO:0000256" key="1">
    <source>
        <dbReference type="ARBA" id="ARBA00004651"/>
    </source>
</evidence>
<evidence type="ECO:0000256" key="2">
    <source>
        <dbReference type="ARBA" id="ARBA00022475"/>
    </source>
</evidence>
<dbReference type="Pfam" id="PF07690">
    <property type="entry name" value="MFS_1"/>
    <property type="match status" value="1"/>
</dbReference>
<feature type="transmembrane region" description="Helical" evidence="7">
    <location>
        <begin position="170"/>
        <end position="189"/>
    </location>
</feature>
<evidence type="ECO:0000313" key="9">
    <source>
        <dbReference type="Proteomes" id="UP001550850"/>
    </source>
</evidence>
<feature type="transmembrane region" description="Helical" evidence="7">
    <location>
        <begin position="79"/>
        <end position="99"/>
    </location>
</feature>
<name>A0ABV2YQF0_9ACTN</name>
<feature type="region of interest" description="Disordered" evidence="6">
    <location>
        <begin position="407"/>
        <end position="444"/>
    </location>
</feature>